<comment type="subcellular location">
    <subcellularLocation>
        <location evidence="1">Nucleus</location>
    </subcellularLocation>
</comment>
<gene>
    <name evidence="15" type="ORF">AO440_003414</name>
</gene>
<dbReference type="PANTHER" id="PTHR10615:SF219">
    <property type="entry name" value="HISTONE ACETYLTRANSFERASE KAT5"/>
    <property type="match status" value="1"/>
</dbReference>
<dbReference type="VEuPathDB" id="FungiDB:B1J91_K03773g"/>
<evidence type="ECO:0000259" key="14">
    <source>
        <dbReference type="PROSITE" id="PS51726"/>
    </source>
</evidence>
<dbReference type="InterPro" id="IPR050603">
    <property type="entry name" value="MYST_HAT"/>
</dbReference>
<comment type="caution">
    <text evidence="15">The sequence shown here is derived from an EMBL/GenBank/DDBJ whole genome shotgun (WGS) entry which is preliminary data.</text>
</comment>
<dbReference type="SUPFAM" id="SSF55729">
    <property type="entry name" value="Acyl-CoA N-acyltransferases (Nat)"/>
    <property type="match status" value="1"/>
</dbReference>
<protein>
    <recommendedName>
        <fullName evidence="3">histone acetyltransferase</fullName>
        <ecNumber evidence="3">2.3.1.48</ecNumber>
    </recommendedName>
</protein>
<evidence type="ECO:0000256" key="10">
    <source>
        <dbReference type="ARBA" id="ARBA00023163"/>
    </source>
</evidence>
<keyword evidence="9" id="KW-0805">Transcription regulation</keyword>
<evidence type="ECO:0000256" key="11">
    <source>
        <dbReference type="ARBA" id="ARBA00023242"/>
    </source>
</evidence>
<dbReference type="InterPro" id="IPR036388">
    <property type="entry name" value="WH-like_DNA-bd_sf"/>
</dbReference>
<dbReference type="PROSITE" id="PS51726">
    <property type="entry name" value="MYST_HAT"/>
    <property type="match status" value="1"/>
</dbReference>
<keyword evidence="6" id="KW-0863">Zinc-finger</keyword>
<dbReference type="Gene3D" id="1.10.10.10">
    <property type="entry name" value="Winged helix-like DNA-binding domain superfamily/Winged helix DNA-binding domain"/>
    <property type="match status" value="1"/>
</dbReference>
<dbReference type="EMBL" id="LLZZ01000172">
    <property type="protein sequence ID" value="KTA96590.1"/>
    <property type="molecule type" value="Genomic_DNA"/>
</dbReference>
<dbReference type="GO" id="GO:0031509">
    <property type="term" value="P:subtelomeric heterochromatin formation"/>
    <property type="evidence" value="ECO:0007669"/>
    <property type="project" value="EnsemblFungi"/>
</dbReference>
<keyword evidence="8" id="KW-0007">Acetylation</keyword>
<evidence type="ECO:0000256" key="2">
    <source>
        <dbReference type="ARBA" id="ARBA00010107"/>
    </source>
</evidence>
<evidence type="ECO:0000256" key="8">
    <source>
        <dbReference type="ARBA" id="ARBA00022990"/>
    </source>
</evidence>
<evidence type="ECO:0000313" key="15">
    <source>
        <dbReference type="EMBL" id="KTA96590.1"/>
    </source>
</evidence>
<dbReference type="EC" id="2.3.1.48" evidence="3"/>
<dbReference type="InterPro" id="IPR016181">
    <property type="entry name" value="Acyl_CoA_acyltransferase"/>
</dbReference>
<evidence type="ECO:0000256" key="12">
    <source>
        <dbReference type="ARBA" id="ARBA00023315"/>
    </source>
</evidence>
<evidence type="ECO:0000256" key="4">
    <source>
        <dbReference type="ARBA" id="ARBA00022679"/>
    </source>
</evidence>
<dbReference type="GO" id="GO:0033255">
    <property type="term" value="C:SAS acetyltransferase complex"/>
    <property type="evidence" value="ECO:0007669"/>
    <property type="project" value="EnsemblFungi"/>
</dbReference>
<proteinExistence type="inferred from homology"/>
<evidence type="ECO:0000313" key="16">
    <source>
        <dbReference type="Proteomes" id="UP000054886"/>
    </source>
</evidence>
<reference evidence="15 16" key="1">
    <citation type="submission" date="2015-10" db="EMBL/GenBank/DDBJ databases">
        <title>Draft genomes sequences of Candida glabrata isolates 1A, 1B, 2A, 2B, 3A and 3B.</title>
        <authorList>
            <person name="Haavelsrud O.E."/>
            <person name="Gaustad P."/>
        </authorList>
    </citation>
    <scope>NUCLEOTIDE SEQUENCE [LARGE SCALE GENOMIC DNA]</scope>
    <source>
        <strain evidence="15">910700640</strain>
    </source>
</reference>
<dbReference type="GO" id="GO:0005634">
    <property type="term" value="C:nucleus"/>
    <property type="evidence" value="ECO:0007669"/>
    <property type="project" value="UniProtKB-SubCell"/>
</dbReference>
<evidence type="ECO:0000256" key="13">
    <source>
        <dbReference type="PIRSR" id="PIRSR602717-51"/>
    </source>
</evidence>
<dbReference type="GO" id="GO:0008270">
    <property type="term" value="F:zinc ion binding"/>
    <property type="evidence" value="ECO:0007669"/>
    <property type="project" value="UniProtKB-KW"/>
</dbReference>
<keyword evidence="7" id="KW-0862">Zinc</keyword>
<evidence type="ECO:0000256" key="1">
    <source>
        <dbReference type="ARBA" id="ARBA00004123"/>
    </source>
</evidence>
<keyword evidence="12" id="KW-0012">Acyltransferase</keyword>
<dbReference type="Pfam" id="PF01853">
    <property type="entry name" value="MOZ_SAS"/>
    <property type="match status" value="1"/>
</dbReference>
<dbReference type="Proteomes" id="UP000054886">
    <property type="component" value="Unassembled WGS sequence"/>
</dbReference>
<dbReference type="GO" id="GO:0046972">
    <property type="term" value="F:histone H4K16 acetyltransferase activity"/>
    <property type="evidence" value="ECO:0007669"/>
    <property type="project" value="TreeGrafter"/>
</dbReference>
<dbReference type="FunFam" id="3.40.630.30:FF:000067">
    <property type="entry name" value="Histone acetyltransferase"/>
    <property type="match status" value="1"/>
</dbReference>
<dbReference type="Gene3D" id="3.30.60.60">
    <property type="entry name" value="N-acetyl transferase-like"/>
    <property type="match status" value="1"/>
</dbReference>
<dbReference type="GO" id="GO:0035267">
    <property type="term" value="C:NuA4 histone acetyltransferase complex"/>
    <property type="evidence" value="ECO:0007669"/>
    <property type="project" value="TreeGrafter"/>
</dbReference>
<evidence type="ECO:0000256" key="7">
    <source>
        <dbReference type="ARBA" id="ARBA00022833"/>
    </source>
</evidence>
<keyword evidence="4 15" id="KW-0808">Transferase</keyword>
<dbReference type="GO" id="GO:0000781">
    <property type="term" value="C:chromosome, telomeric region"/>
    <property type="evidence" value="ECO:0007669"/>
    <property type="project" value="GOC"/>
</dbReference>
<name>A0A0W0DCJ9_CANGB</name>
<evidence type="ECO:0000256" key="5">
    <source>
        <dbReference type="ARBA" id="ARBA00022723"/>
    </source>
</evidence>
<evidence type="ECO:0000256" key="3">
    <source>
        <dbReference type="ARBA" id="ARBA00013184"/>
    </source>
</evidence>
<evidence type="ECO:0000256" key="9">
    <source>
        <dbReference type="ARBA" id="ARBA00023015"/>
    </source>
</evidence>
<dbReference type="VEuPathDB" id="FungiDB:CAGL0K03773g"/>
<dbReference type="VEuPathDB" id="FungiDB:GWK60_K03641"/>
<keyword evidence="11" id="KW-0539">Nucleus</keyword>
<keyword evidence="5" id="KW-0479">Metal-binding</keyword>
<organism evidence="15 16">
    <name type="scientific">Candida glabrata</name>
    <name type="common">Yeast</name>
    <name type="synonym">Torulopsis glabrata</name>
    <dbReference type="NCBI Taxonomy" id="5478"/>
    <lineage>
        <taxon>Eukaryota</taxon>
        <taxon>Fungi</taxon>
        <taxon>Dikarya</taxon>
        <taxon>Ascomycota</taxon>
        <taxon>Saccharomycotina</taxon>
        <taxon>Saccharomycetes</taxon>
        <taxon>Saccharomycetales</taxon>
        <taxon>Saccharomycetaceae</taxon>
        <taxon>Nakaseomyces</taxon>
    </lineage>
</organism>
<dbReference type="InterPro" id="IPR002717">
    <property type="entry name" value="HAT_MYST-type"/>
</dbReference>
<evidence type="ECO:0000256" key="6">
    <source>
        <dbReference type="ARBA" id="ARBA00022771"/>
    </source>
</evidence>
<keyword evidence="10" id="KW-0804">Transcription</keyword>
<dbReference type="CDD" id="cd04301">
    <property type="entry name" value="NAT_SF"/>
    <property type="match status" value="1"/>
</dbReference>
<sequence>MDVEENDDLYGILAEKNIKFVQLGLFKKFETWYGTAVYFNSENKKLGFYDETQMKPGQQGNGYGRGSKIIKGKTVKKKKMTNKALSSLNDHALSNIQLKSNPKTSDNQFWLDTLYVCEYCFKYTDVKDDFVNHVHQCSFKEKAPGRIKYKSPQYTIRRVKGSKHQLFCQCLCLFTKLYLDNKSVFFKLDHYEFYIVYETGKTIPMAFFSKDLVSYNQNNLACILTLPPYQRMGLGSLLIEFSYHLSRLEGIVSGPELPLSPFGLIGYLRYWSLVICWQLCEGDLSNFERLSIQDISLATGIRISDIIPTLKHLNCIIDENHINLKVLKQWLKTHTKPGQNPFMINEEYLLIDD</sequence>
<dbReference type="AlphaFoldDB" id="A0A0W0DCJ9"/>
<dbReference type="PANTHER" id="PTHR10615">
    <property type="entry name" value="HISTONE ACETYLTRANSFERASE"/>
    <property type="match status" value="1"/>
</dbReference>
<accession>A0A0W0DCJ9</accession>
<feature type="domain" description="MYST-type HAT" evidence="14">
    <location>
        <begin position="13"/>
        <end position="332"/>
    </location>
</feature>
<feature type="active site" description="Proton donor/acceptor" evidence="13">
    <location>
        <position position="256"/>
    </location>
</feature>
<dbReference type="VEuPathDB" id="FungiDB:GVI51_K03619"/>
<dbReference type="GO" id="GO:0006355">
    <property type="term" value="P:regulation of DNA-templated transcription"/>
    <property type="evidence" value="ECO:0007669"/>
    <property type="project" value="InterPro"/>
</dbReference>
<dbReference type="Gene3D" id="3.40.630.30">
    <property type="match status" value="1"/>
</dbReference>
<comment type="similarity">
    <text evidence="2">Belongs to the MYST (SAS/MOZ) family.</text>
</comment>
<dbReference type="GO" id="GO:0030466">
    <property type="term" value="P:silent mating-type cassette heterochromatin formation"/>
    <property type="evidence" value="ECO:0007669"/>
    <property type="project" value="EnsemblFungi"/>
</dbReference>